<protein>
    <recommendedName>
        <fullName evidence="4">Fe2OG dioxygenase domain-containing protein</fullName>
    </recommendedName>
</protein>
<feature type="region of interest" description="Disordered" evidence="3">
    <location>
        <begin position="355"/>
        <end position="379"/>
    </location>
</feature>
<accession>A0A135SJQ3</accession>
<dbReference type="SUPFAM" id="SSF51197">
    <property type="entry name" value="Clavaminate synthase-like"/>
    <property type="match status" value="1"/>
</dbReference>
<evidence type="ECO:0000256" key="2">
    <source>
        <dbReference type="RuleBase" id="RU003682"/>
    </source>
</evidence>
<dbReference type="AlphaFoldDB" id="A0A135SJQ3"/>
<dbReference type="GO" id="GO:0044283">
    <property type="term" value="P:small molecule biosynthetic process"/>
    <property type="evidence" value="ECO:0007669"/>
    <property type="project" value="UniProtKB-ARBA"/>
</dbReference>
<dbReference type="InterPro" id="IPR026992">
    <property type="entry name" value="DIOX_N"/>
</dbReference>
<dbReference type="GO" id="GO:0016491">
    <property type="term" value="F:oxidoreductase activity"/>
    <property type="evidence" value="ECO:0007669"/>
    <property type="project" value="UniProtKB-KW"/>
</dbReference>
<dbReference type="InterPro" id="IPR044861">
    <property type="entry name" value="IPNS-like_FE2OG_OXY"/>
</dbReference>
<organism evidence="5 6">
    <name type="scientific">Colletotrichum simmondsii</name>
    <dbReference type="NCBI Taxonomy" id="703756"/>
    <lineage>
        <taxon>Eukaryota</taxon>
        <taxon>Fungi</taxon>
        <taxon>Dikarya</taxon>
        <taxon>Ascomycota</taxon>
        <taxon>Pezizomycotina</taxon>
        <taxon>Sordariomycetes</taxon>
        <taxon>Hypocreomycetidae</taxon>
        <taxon>Glomerellales</taxon>
        <taxon>Glomerellaceae</taxon>
        <taxon>Colletotrichum</taxon>
        <taxon>Colletotrichum acutatum species complex</taxon>
    </lineage>
</organism>
<feature type="compositionally biased region" description="Basic and acidic residues" evidence="3">
    <location>
        <begin position="355"/>
        <end position="367"/>
    </location>
</feature>
<keyword evidence="2" id="KW-0479">Metal-binding</keyword>
<dbReference type="PRINTS" id="PR00682">
    <property type="entry name" value="IPNSYNTHASE"/>
</dbReference>
<dbReference type="Pfam" id="PF03171">
    <property type="entry name" value="2OG-FeII_Oxy"/>
    <property type="match status" value="1"/>
</dbReference>
<feature type="domain" description="Fe2OG dioxygenase" evidence="4">
    <location>
        <begin position="190"/>
        <end position="298"/>
    </location>
</feature>
<comment type="similarity">
    <text evidence="1 2">Belongs to the iron/ascorbate-dependent oxidoreductase family.</text>
</comment>
<evidence type="ECO:0000256" key="1">
    <source>
        <dbReference type="ARBA" id="ARBA00008056"/>
    </source>
</evidence>
<sequence>MTAELDCNIPSFTQCSPTKEDLDYVDLVNLDLSNFHDINHRQQLAASLLEGVTRHGFLTITNHGIPGSLYSSQVDLAHALLTLRPEEKWPFETTPEQEKKGLHVGFKASGSQKHKQGFHKTLDHYDFPATTNSRDDEHPRLLHSHLAQVEKLMNHFRQDLLPKILALVAIVLEVPEEHLLSTHASVTQPCSEYLRYLLYHPRPAKSGTQYRDLWLGGHTDLGSFTFLFSQPVSSLQIRLPSGDWKWVRYVPGALIVNVGEGLELLTGGLFRATVHRVVKPPPDQERAKRLGIIYFARPRDDQQLQPLDSPLLRRLGIHEPLNEMIFTMSQYLHARKHGYKRLDFDHARSRLERLEAEADEDSPHGEHALPPLHGLEVTT</sequence>
<evidence type="ECO:0000256" key="3">
    <source>
        <dbReference type="SAM" id="MobiDB-lite"/>
    </source>
</evidence>
<comment type="caution">
    <text evidence="5">The sequence shown here is derived from an EMBL/GenBank/DDBJ whole genome shotgun (WGS) entry which is preliminary data.</text>
</comment>
<dbReference type="PROSITE" id="PS51471">
    <property type="entry name" value="FE2OG_OXY"/>
    <property type="match status" value="1"/>
</dbReference>
<gene>
    <name evidence="5" type="ORF">CSIM01_10620</name>
</gene>
<dbReference type="Pfam" id="PF14226">
    <property type="entry name" value="DIOX_N"/>
    <property type="match status" value="1"/>
</dbReference>
<name>A0A135SJQ3_9PEZI</name>
<dbReference type="Proteomes" id="UP000070328">
    <property type="component" value="Unassembled WGS sequence"/>
</dbReference>
<dbReference type="OrthoDB" id="406156at2759"/>
<dbReference type="InterPro" id="IPR050231">
    <property type="entry name" value="Iron_ascorbate_oxido_reductase"/>
</dbReference>
<evidence type="ECO:0000313" key="5">
    <source>
        <dbReference type="EMBL" id="KXH36111.1"/>
    </source>
</evidence>
<reference evidence="5 6" key="1">
    <citation type="submission" date="2014-02" db="EMBL/GenBank/DDBJ databases">
        <title>The genome sequence of Colletotrichum simmondsii CBS122122.</title>
        <authorList>
            <person name="Baroncelli R."/>
            <person name="Thon M.R."/>
        </authorList>
    </citation>
    <scope>NUCLEOTIDE SEQUENCE [LARGE SCALE GENOMIC DNA]</scope>
    <source>
        <strain evidence="5 6">CBS122122</strain>
    </source>
</reference>
<keyword evidence="2" id="KW-0408">Iron</keyword>
<dbReference type="EMBL" id="JFBX01000544">
    <property type="protein sequence ID" value="KXH36111.1"/>
    <property type="molecule type" value="Genomic_DNA"/>
</dbReference>
<dbReference type="InterPro" id="IPR005123">
    <property type="entry name" value="Oxoglu/Fe-dep_dioxygenase_dom"/>
</dbReference>
<proteinExistence type="inferred from homology"/>
<evidence type="ECO:0000313" key="6">
    <source>
        <dbReference type="Proteomes" id="UP000070328"/>
    </source>
</evidence>
<dbReference type="Gene3D" id="2.60.120.330">
    <property type="entry name" value="B-lactam Antibiotic, Isopenicillin N Synthase, Chain"/>
    <property type="match status" value="1"/>
</dbReference>
<dbReference type="InterPro" id="IPR027443">
    <property type="entry name" value="IPNS-like_sf"/>
</dbReference>
<keyword evidence="6" id="KW-1185">Reference proteome</keyword>
<dbReference type="GO" id="GO:0046872">
    <property type="term" value="F:metal ion binding"/>
    <property type="evidence" value="ECO:0007669"/>
    <property type="project" value="UniProtKB-KW"/>
</dbReference>
<dbReference type="PANTHER" id="PTHR47990">
    <property type="entry name" value="2-OXOGLUTARATE (2OG) AND FE(II)-DEPENDENT OXYGENASE SUPERFAMILY PROTEIN-RELATED"/>
    <property type="match status" value="1"/>
</dbReference>
<evidence type="ECO:0000259" key="4">
    <source>
        <dbReference type="PROSITE" id="PS51471"/>
    </source>
</evidence>
<keyword evidence="2" id="KW-0560">Oxidoreductase</keyword>